<dbReference type="AlphaFoldDB" id="A0A650ELC2"/>
<proteinExistence type="predicted"/>
<gene>
    <name evidence="1" type="ORF">Helico5904_0380</name>
</gene>
<reference evidence="1" key="1">
    <citation type="journal article" date="2020" name="J. ISSAAS">
        <title>Lactobacilli and other gastrointestinal microbiota of Peromyscus leucopus, reservoir host for agents of Lyme disease and other zoonoses in North America.</title>
        <authorList>
            <person name="Milovic A."/>
            <person name="Bassam K."/>
            <person name="Shao H."/>
            <person name="Chatzistamou I."/>
            <person name="Tufts D.M."/>
            <person name="Diuk-Wasser M."/>
            <person name="Barbour A.G."/>
        </authorList>
    </citation>
    <scope>NUCLEOTIDE SEQUENCE</scope>
    <source>
        <strain evidence="1">LL4</strain>
    </source>
</reference>
<dbReference type="InterPro" id="IPR023126">
    <property type="entry name" value="HP0242-like_sf"/>
</dbReference>
<name>A0A650ELC2_9HELI</name>
<evidence type="ECO:0008006" key="2">
    <source>
        <dbReference type="Google" id="ProtNLM"/>
    </source>
</evidence>
<sequence length="87" mass="10345">MDIFFEGTPIDKWKEVILNASPTLVGMELEHLIERLVTYEILLEQNDIETEEAFQRYYYNPDNKPYIEERKNNIAIESMGKILGQYE</sequence>
<dbReference type="SUPFAM" id="SSF158752">
    <property type="entry name" value="HP0242-like"/>
    <property type="match status" value="1"/>
</dbReference>
<dbReference type="InterPro" id="IPR018563">
    <property type="entry name" value="DUF2018"/>
</dbReference>
<dbReference type="Gene3D" id="1.10.3350.10">
    <property type="entry name" value="HP0242-like domain"/>
    <property type="match status" value="1"/>
</dbReference>
<dbReference type="EMBL" id="MN577569">
    <property type="protein sequence ID" value="QGT50366.1"/>
    <property type="molecule type" value="Genomic_DNA"/>
</dbReference>
<accession>A0A650ELC2</accession>
<organism evidence="1">
    <name type="scientific">uncultured Helicobacter sp</name>
    <dbReference type="NCBI Taxonomy" id="175537"/>
    <lineage>
        <taxon>Bacteria</taxon>
        <taxon>Pseudomonadati</taxon>
        <taxon>Campylobacterota</taxon>
        <taxon>Epsilonproteobacteria</taxon>
        <taxon>Campylobacterales</taxon>
        <taxon>Helicobacteraceae</taxon>
        <taxon>Helicobacter</taxon>
        <taxon>environmental samples</taxon>
    </lineage>
</organism>
<protein>
    <recommendedName>
        <fullName evidence="2">DUF2018 domain-containing protein</fullName>
    </recommendedName>
</protein>
<dbReference type="Pfam" id="PF09442">
    <property type="entry name" value="DUF2018"/>
    <property type="match status" value="1"/>
</dbReference>
<evidence type="ECO:0000313" key="1">
    <source>
        <dbReference type="EMBL" id="QGT50366.1"/>
    </source>
</evidence>